<comment type="caution">
    <text evidence="1">The sequence shown here is derived from an EMBL/GenBank/DDBJ whole genome shotgun (WGS) entry which is preliminary data.</text>
</comment>
<accession>X1L8U1</accession>
<dbReference type="AlphaFoldDB" id="X1L8U1"/>
<sequence length="40" mass="4209">ACIALHEAMEEVESGKRQGQEVSSPVALAIERLGGKGKKT</sequence>
<feature type="non-terminal residue" evidence="1">
    <location>
        <position position="1"/>
    </location>
</feature>
<organism evidence="1">
    <name type="scientific">marine sediment metagenome</name>
    <dbReference type="NCBI Taxonomy" id="412755"/>
    <lineage>
        <taxon>unclassified sequences</taxon>
        <taxon>metagenomes</taxon>
        <taxon>ecological metagenomes</taxon>
    </lineage>
</organism>
<proteinExistence type="predicted"/>
<evidence type="ECO:0000313" key="1">
    <source>
        <dbReference type="EMBL" id="GAI15747.1"/>
    </source>
</evidence>
<name>X1L8U1_9ZZZZ</name>
<dbReference type="EMBL" id="BARV01005514">
    <property type="protein sequence ID" value="GAI15747.1"/>
    <property type="molecule type" value="Genomic_DNA"/>
</dbReference>
<reference evidence="1" key="1">
    <citation type="journal article" date="2014" name="Front. Microbiol.">
        <title>High frequency of phylogenetically diverse reductive dehalogenase-homologous genes in deep subseafloor sedimentary metagenomes.</title>
        <authorList>
            <person name="Kawai M."/>
            <person name="Futagami T."/>
            <person name="Toyoda A."/>
            <person name="Takaki Y."/>
            <person name="Nishi S."/>
            <person name="Hori S."/>
            <person name="Arai W."/>
            <person name="Tsubouchi T."/>
            <person name="Morono Y."/>
            <person name="Uchiyama I."/>
            <person name="Ito T."/>
            <person name="Fujiyama A."/>
            <person name="Inagaki F."/>
            <person name="Takami H."/>
        </authorList>
    </citation>
    <scope>NUCLEOTIDE SEQUENCE</scope>
    <source>
        <strain evidence="1">Expedition CK06-06</strain>
    </source>
</reference>
<protein>
    <submittedName>
        <fullName evidence="1">Uncharacterized protein</fullName>
    </submittedName>
</protein>
<gene>
    <name evidence="1" type="ORF">S06H3_11404</name>
</gene>